<accession>A0A964WXS8</accession>
<dbReference type="InterPro" id="IPR020568">
    <property type="entry name" value="Ribosomal_Su5_D2-typ_SF"/>
</dbReference>
<gene>
    <name evidence="1" type="ORF">GTQ34_09345</name>
</gene>
<keyword evidence="1" id="KW-0418">Kinase</keyword>
<organism evidence="1 2">
    <name type="scientific">Flagellimonas ochracea</name>
    <dbReference type="NCBI Taxonomy" id="2696472"/>
    <lineage>
        <taxon>Bacteria</taxon>
        <taxon>Pseudomonadati</taxon>
        <taxon>Bacteroidota</taxon>
        <taxon>Flavobacteriia</taxon>
        <taxon>Flavobacteriales</taxon>
        <taxon>Flavobacteriaceae</taxon>
        <taxon>Flagellimonas</taxon>
    </lineage>
</organism>
<sequence length="302" mass="33471">MQREFYSNGKLLLSGEYAILDGALGLAVPTKYGQSLKVTSMASGLLEWTSLDEKNTAWFQGRFDLKSLSVISSSDKAVSAALTKLLLEAKSQNPSFLYSSKGVRIETKIDFPREWGLGSSSTLINNIALWAQVDAYQLLWNAFGGSGYDIACAQNDGPITYQLENSTPIVKKVSFSPLFKDGLYFVYLNKKQSSKEAIANYRKKQFDTAQLVYNISLITKKMISAQSLEEFETLMMEHENVLSRVLGIPTVKSLLFPDFPGAIKSLGAWGGDFVLATANENPLRYFSKRGFNTAIPFSKLIL</sequence>
<evidence type="ECO:0000313" key="2">
    <source>
        <dbReference type="Proteomes" id="UP000667650"/>
    </source>
</evidence>
<dbReference type="Gene3D" id="3.30.230.10">
    <property type="match status" value="1"/>
</dbReference>
<dbReference type="InterPro" id="IPR014721">
    <property type="entry name" value="Ribsml_uS5_D2-typ_fold_subgr"/>
</dbReference>
<keyword evidence="2" id="KW-1185">Reference proteome</keyword>
<dbReference type="AlphaFoldDB" id="A0A964WXS8"/>
<proteinExistence type="predicted"/>
<dbReference type="EMBL" id="JAAABI010000002">
    <property type="protein sequence ID" value="NAY92123.1"/>
    <property type="molecule type" value="Genomic_DNA"/>
</dbReference>
<dbReference type="GO" id="GO:0016301">
    <property type="term" value="F:kinase activity"/>
    <property type="evidence" value="ECO:0007669"/>
    <property type="project" value="UniProtKB-KW"/>
</dbReference>
<dbReference type="NCBIfam" id="NF040656">
    <property type="entry name" value="GHMP_GYDIA"/>
    <property type="match status" value="1"/>
</dbReference>
<protein>
    <submittedName>
        <fullName evidence="1">GHMP kinase</fullName>
    </submittedName>
</protein>
<keyword evidence="1" id="KW-0808">Transferase</keyword>
<comment type="caution">
    <text evidence="1">The sequence shown here is derived from an EMBL/GenBank/DDBJ whole genome shotgun (WGS) entry which is preliminary data.</text>
</comment>
<dbReference type="RefSeq" id="WP_166523512.1">
    <property type="nucleotide sequence ID" value="NZ_JAAABI010000002.1"/>
</dbReference>
<name>A0A964WXS8_9FLAO</name>
<reference evidence="1" key="1">
    <citation type="submission" date="2020-01" db="EMBL/GenBank/DDBJ databases">
        <title>Muricauda ochracea sp. nov., isolated from a tidal flat of Garorim bay in Korea.</title>
        <authorList>
            <person name="Kim D."/>
            <person name="Yoo Y."/>
            <person name="Kim J.-J."/>
        </authorList>
    </citation>
    <scope>NUCLEOTIDE SEQUENCE</scope>
    <source>
        <strain evidence="1">JGD-17</strain>
    </source>
</reference>
<dbReference type="SUPFAM" id="SSF54211">
    <property type="entry name" value="Ribosomal protein S5 domain 2-like"/>
    <property type="match status" value="1"/>
</dbReference>
<dbReference type="Proteomes" id="UP000667650">
    <property type="component" value="Unassembled WGS sequence"/>
</dbReference>
<dbReference type="InterPro" id="IPR047765">
    <property type="entry name" value="GHMP_GYDIA-like"/>
</dbReference>
<evidence type="ECO:0000313" key="1">
    <source>
        <dbReference type="EMBL" id="NAY92123.1"/>
    </source>
</evidence>